<dbReference type="Gene3D" id="1.20.58.1120">
    <property type="match status" value="1"/>
</dbReference>
<dbReference type="FunFam" id="1.20.920.30:FF:000002">
    <property type="entry name" value="Dynein axonemal heavy chain 3"/>
    <property type="match status" value="1"/>
</dbReference>
<accession>A0A9P0IMR2</accession>
<dbReference type="Pfam" id="PF18199">
    <property type="entry name" value="Dynein_C"/>
    <property type="match status" value="1"/>
</dbReference>
<feature type="coiled-coil region" evidence="20">
    <location>
        <begin position="2796"/>
        <end position="2844"/>
    </location>
</feature>
<evidence type="ECO:0000256" key="4">
    <source>
        <dbReference type="ARBA" id="ARBA00022490"/>
    </source>
</evidence>
<sequence length="4003" mass="460059">MSLRHPDFSKVPGTKEIVKRAISSKANVGYTSKKLWRELNLPTSPLDLSRPNIFSLPEKLLKHSAKLKPLKGPHERRTKKATKKVKSYTIVRKEREEFRKKLVNLIISSEEEIARDDGSFPDAKEKEIMRYYYYIKHGIDTVHVAPLDKKVLTRVLKLIPKKLTKWNDVLESITAEMKEDYITAVKKAVIDFVLGDALSKNINKQEESKYRGELKEMSMKWRHRFDENRMKIKRTLFAINPCLSQILEIWYTSFKNTCYVDMKKIINKGQAYDLSEFTMIINRQIEDAKTMLQERWFGEIQAIISRGSKKKLVPETTKPRLLKRFYNSVAALMTQQLQDMCIRSLREYTDYVCDVGKTNQGFKLTVLLEDEETLAFAPQFAKFRIELLRMIDLIVKAGNSLPRIEAKVYVDSQATGEFLRPAIPNDIIENCRARIYFLLEEQRIGPELRMQDFDDYMDLMNGKNIDEIEKFINSKPKFEEYCELIEQYKDIEHEIARKVFGVVTMGFYEFHREGLIDTLESLARFMQQELITKVTADQQNAMSKMTAEYEDISSKLLAIPKDTKALMELKKYAIHTEESTIPGMESRLRVNLQQLLYLTDYTILTPLEIKVNTNTFQWYLKMPTVFEDHKKIIAEKVIEYQEMLRKRIEYFKRDLDLFWEQVQEYVKWGDLKKLSKYKKKATILDKKLQLAMVKIDEINEEEAAYSWEMSQYPLRKQCADKLLPYKKLFDAGQEFMDKHDLWMHTQVGTYEPEHIEELIGNLYRAVFKLEKQFADSRNTQQLALGIKNSIDEFKTHMPLINTLGNPGMKDRHWEQVSEIIGFPIKKSPDMTLEKLIDYGLAEYVSKFESISESATKENNLEKGMAKMINEWGDMNFVVNSYRDTGTFILASIDDIQVLLDDHIIKTQTMKGSPYIKPFEKEIHAWEKKLMLLQEILDDWLKVQATWMYLEPIFGSPDIQSQMPEEGRRFSAVDKIWKDLMRAVASDTQVLAVIEIDKMSEKLKKCYGLLEQIQKGLNEYLEKKRTFFPRFFFLSNDELLEILSETKDPTRVQPHLKKCFEGISTLTFTESLDVTVMKSSEGEEVTLDDVISTGKARGQVELWLSELEKSMKKSIRNQIMLALESYKDSVRHQWVLDWPGQCIQSISTTYWTIEITECFMQLDPVDALKEYSEKCSDQINHIVDLVRGKLSLQNRITLGALVVLDVHGRDVLTDLIENQTIKDNDFNWLSQLRYYVENDQLVTRMINSALAYGYEYLGNTTRLVITPLTDRCFRTLFGALHLHLGGAPEGPAGTGKTETTKDLAKAVAKQCVVFNCSDGLDYIALGKFFKGLASCGAWSCFDEFNRIDLEVLSVVAQQILTIQRGINSGASKIIFEETEILLDPTCAVFITMNPGYAGRSELPDNLKSLFRSVAMMVPDYALIAEIELYSYGFLQAKPLAIKIVATYRLCSEQLSSQSHYDYGMRAVKSVLKAAGALKLRYPDESENILILRSIKDVNLAKFLSHDVPLFQGIISDLFPGILLPESDYDVFNRAVQKACNENNIQCTDPFLEKIQQIYEMILVRHGLMIVGYPFGGKTTAYRMLARALEIIEEGGEMDEHKAIYTVINPKSITMGQLYGQFDPISHEWSDGILAVSYRHFAMSTTPERKWLIFDGPVDAIWIENMNTVLDDNKKLCLMSGEIIQLSSTTNLIFEPMDLEAASPATVSRCGMIYMEPSSLGWKPLLDSWMNEMPSAINSSNKSTIMQMFMRFCPLLLWFIRKGGFKEMMPTSDSNLIRSVMNIFDCFMDEWKIVVPPPTEKENQNNSKDKEKEKEKDASLREVEIRAQIEGIFFFSAIWALGGSLFQESRDKFSEVFRALLEKNFPDELNEKYKIPEHVRVPPLQKPFIFPIPKLGSIFDYRFIKEGKGKWRPWSEDVQQMEAIPRDKPVNQIIVPTIETIRTYTLLDLLVKHSKHFMIVGPTGTGKSVYVNDFLLKKNDTEVFKPLLMNFSAQTTANQTQDIIMSKLDKRRKGIFGPPLGQKCVIFVDDVSMPMKEAYGAQPPIELLRMWMDHGIWYDRKENIPMKLFDIHFVCALGPPSSGNTVTPRFSRHFNTLVINEFEEQTLIAIFSKIVLWHLDTRGFSKEFDPCIVEIVNSTLAIYQEARIFLLPTPTKCHYLFNLRDFSRVVQGVLLSVPEGTETIDTMRRLWTHEILRVYGDRLVDETDRLWLFDMTYKTIQDKMGVDPEELFVRVREPKKPLTENDLRKLLFCDFTNPKADNKLYLEVEELESLRYTVEAYLVEFNNMSKKPMNLVLFRFAIEHLSRICRIIKPPRSHALLIGVGGSGRQSLTRLAAHINDYETFQVEISRQYGMNEWHEDVKNIVRKVSASETQGAFLFTDVQIKEESFLEDVSNLLNTGEIPNLFSMEERNEILEKMRQIDRAKDKSLQTDGSPVAMFNMFVNLVREQLHVVLSMSPIGSAFRNRVRKFPAIVNCCTIDWFQPWPDDALLAVASRFLGNIELSDIERPICIDMCMEFHTATEKLSDEFLKRLNRHNYVTPTSYLELIHTFKDLLQKKRNETKTLRTRYLTGIEQLETASKQVDILKANLEELQPSLKLAAETVTKQLAQVQKDQEIANTKREQVMVDEGAAIDQATIANAIKEECDAKLSEAIPKLEEANAALQTLTPQDVTIVKTMKSPPITVKIVMEGICIMKDVKPEKVPNPNGVGLVEDYWPSSKKVLTDMKFLDSLLHFDKDNIPSRVIQKVQERVLSNENFDPEKVKLASAACEGLCKWISAIVEYDKVIKVVAPKRAALEEAQANYNSAMSTLTAKKQQLAGLEANLAELKRQLDEQIAIQNEKQTKVEACTKQLERATELISGLGGEGTRWSEAATHLGKVYDTLTGDVLIASGVVAYLGPFTSSFRSKQIQEWRDKCESMGIMCATNFQLQNVLGDPVLIRSWNIFGLPSDSFSIESAIIINNARRWPLCIDPQGQANKWIKNMEKANRLGIIRLSQPDYTRVLENSIQFGLPVLLENIGEEIEPLLEPVLLRQTFKQGGTMCIKLGESVIEYNDSFRFYITTKMRNPHYLPEIAVKVTLLNFMITPIGLQDQLLGITVARERPDLETEKNQLIIQSAENKKQLKEIEDKILEVLSSEGNILEDESAVQVLSSSKILSNEINEKQSVAEVTEKQIDTARLGYTPIAKHSTILFFSIVELANIDPMYQYSLAWFVNLFTNAIDNTEKVDDLEQRLTELTSYFTYSLYVNICRSLFERDKLLFSLLLAVNLMKDEGKLQQEEWMFLLTGGVGLHNPHENPAKWIPTKTWNEICRLSEFEAFKGLHETIGKHLRIWEDYYNSDAPNKMPLPKPWDKLNDFHKMLILRCFRSDKLVPAIKDYVKSIMGHKFVEPPPFDLNSSYEDSHCCIPLIFILTPGADPVASLLKFADDQGYGANRLCSLSLGQGQGPIATKKIDEGTKFGNWVILQNCHLAKSWMGNLERICEGLLPDTTHPDFRLWLTSYPSEDFPVVVLQNGVKMTNEPPKGLKNNILRSFQSDPINDPEWFESNQQSKNFKMLLFSLCFFHGVVQERRQFGPIGWNISYEFNETDLRISVRQLMMFLNEYEEVEYTALKYLTGECNYGGRVTDDWDRRCLNTILSKYYNLEVLSNVDYKFDDIGKYTIPRLSEYEEHIKYIKNLPADANPGIFGLHDNADIIKDQQETNSLLMNVLLTQTTSGGGSFSKSEKLVIEVSNDILARLPQQFDIEATGIKYPTSYHQSMNTVLVQEMGRFNILLETIRNSLNVVINAIKGLISITPGVEQVVNSIVIGKIPAMWSAKSYPSLKPLGSYVNDFLERLQFLQKWMDDGPPTNYWISGFYFTQAFLTGAQQNYARKYSIPIDLLVFDYEIQTVDELDSAPDDGVYVYGLFLDGARWDRSSHCLQESLPRVLHDKMPLIWLRPMKKDELKPRHVYTCPVYKTAERRGILSTTGHSTNFVIAMLLDCSEDKSPDHWIMRGCALLCQLSQ</sequence>
<evidence type="ECO:0000256" key="16">
    <source>
        <dbReference type="ARBA" id="ARBA00062885"/>
    </source>
</evidence>
<evidence type="ECO:0000256" key="6">
    <source>
        <dbReference type="ARBA" id="ARBA00022737"/>
    </source>
</evidence>
<dbReference type="InterPro" id="IPR042228">
    <property type="entry name" value="Dynein_linker_3"/>
</dbReference>
<keyword evidence="6" id="KW-0677">Repeat</keyword>
<evidence type="ECO:0000256" key="7">
    <source>
        <dbReference type="ARBA" id="ARBA00022741"/>
    </source>
</evidence>
<comment type="similarity">
    <text evidence="3">Belongs to the dynein heavy chain family.</text>
</comment>
<protein>
    <recommendedName>
        <fullName evidence="17">Dynein axonemal heavy chain 7</fullName>
    </recommendedName>
    <alternativeName>
        <fullName evidence="19">Axonemal beta dynein heavy chain 7</fullName>
    </alternativeName>
    <alternativeName>
        <fullName evidence="18">Ciliary dynein heavy chain 7</fullName>
    </alternativeName>
</protein>
<dbReference type="Pfam" id="PF12777">
    <property type="entry name" value="MT"/>
    <property type="match status" value="1"/>
</dbReference>
<keyword evidence="15" id="KW-0966">Cell projection</keyword>
<keyword evidence="4" id="KW-0963">Cytoplasm</keyword>
<dbReference type="Gene3D" id="1.20.140.100">
    <property type="entry name" value="Dynein heavy chain, N-terminal domain 2"/>
    <property type="match status" value="1"/>
</dbReference>
<keyword evidence="12" id="KW-0969">Cilium</keyword>
<evidence type="ECO:0000256" key="18">
    <source>
        <dbReference type="ARBA" id="ARBA00078543"/>
    </source>
</evidence>
<dbReference type="GO" id="GO:0003341">
    <property type="term" value="P:cilium movement"/>
    <property type="evidence" value="ECO:0007669"/>
    <property type="project" value="UniProtKB-ARBA"/>
</dbReference>
<dbReference type="PANTHER" id="PTHR22878">
    <property type="entry name" value="DYNEIN HEAVY CHAIN 6, AXONEMAL-LIKE-RELATED"/>
    <property type="match status" value="1"/>
</dbReference>
<evidence type="ECO:0000256" key="2">
    <source>
        <dbReference type="ARBA" id="ARBA00004430"/>
    </source>
</evidence>
<dbReference type="Gene3D" id="1.20.920.20">
    <property type="match status" value="1"/>
</dbReference>
<dbReference type="Gene3D" id="1.10.8.720">
    <property type="entry name" value="Region D6 of dynein motor"/>
    <property type="match status" value="1"/>
</dbReference>
<dbReference type="Pfam" id="PF12781">
    <property type="entry name" value="AAA_9"/>
    <property type="match status" value="1"/>
</dbReference>
<dbReference type="Pfam" id="PF12780">
    <property type="entry name" value="AAA_8"/>
    <property type="match status" value="1"/>
</dbReference>
<dbReference type="Gene3D" id="3.40.50.300">
    <property type="entry name" value="P-loop containing nucleotide triphosphate hydrolases"/>
    <property type="match status" value="5"/>
</dbReference>
<reference evidence="23" key="2">
    <citation type="submission" date="2022-10" db="EMBL/GenBank/DDBJ databases">
        <authorList>
            <consortium name="ENA_rothamsted_submissions"/>
            <consortium name="culmorum"/>
            <person name="King R."/>
        </authorList>
    </citation>
    <scope>NUCLEOTIDE SEQUENCE</scope>
</reference>
<keyword evidence="13" id="KW-0505">Motor protein</keyword>
<dbReference type="Gene3D" id="1.20.920.30">
    <property type="match status" value="1"/>
</dbReference>
<dbReference type="Gene3D" id="6.10.140.1060">
    <property type="match status" value="1"/>
</dbReference>
<dbReference type="InterPro" id="IPR024743">
    <property type="entry name" value="Dynein_HC_stalk"/>
</dbReference>
<dbReference type="FunFam" id="1.20.1270.280:FF:000001">
    <property type="entry name" value="dynein heavy chain 7, axonemal"/>
    <property type="match status" value="1"/>
</dbReference>
<keyword evidence="10" id="KW-0243">Dynein</keyword>
<dbReference type="FunFam" id="3.20.180.20:FF:000003">
    <property type="entry name" value="Dynein heavy chain 12, axonemal"/>
    <property type="match status" value="1"/>
</dbReference>
<comment type="subunit">
    <text evidence="16">The dynein complex consists of at least two heavy chains and a number of intermediate and light chains.</text>
</comment>
<dbReference type="InterPro" id="IPR042222">
    <property type="entry name" value="Dynein_2_N"/>
</dbReference>
<dbReference type="InterPro" id="IPR035706">
    <property type="entry name" value="AAA_9"/>
</dbReference>
<name>A0A9P0IMR2_9DIPT</name>
<evidence type="ECO:0000256" key="9">
    <source>
        <dbReference type="ARBA" id="ARBA00022846"/>
    </source>
</evidence>
<dbReference type="FunFam" id="3.40.50.300:FF:002141">
    <property type="entry name" value="Dynein heavy chain"/>
    <property type="match status" value="1"/>
</dbReference>
<feature type="domain" description="AAA+ ATPase" evidence="22">
    <location>
        <begin position="1951"/>
        <end position="2098"/>
    </location>
</feature>
<gene>
    <name evidence="23" type="ORF">CHIRRI_LOCUS1937</name>
</gene>
<evidence type="ECO:0000256" key="12">
    <source>
        <dbReference type="ARBA" id="ARBA00023069"/>
    </source>
</evidence>
<keyword evidence="8" id="KW-0067">ATP-binding</keyword>
<dbReference type="SUPFAM" id="SSF52540">
    <property type="entry name" value="P-loop containing nucleoside triphosphate hydrolases"/>
    <property type="match status" value="4"/>
</dbReference>
<feature type="domain" description="AAA+ ATPase" evidence="22">
    <location>
        <begin position="1281"/>
        <end position="1420"/>
    </location>
</feature>
<dbReference type="FunFam" id="3.40.50.300:FF:000044">
    <property type="entry name" value="Dynein heavy chain 5, axonemal"/>
    <property type="match status" value="1"/>
</dbReference>
<dbReference type="OrthoDB" id="20229at2759"/>
<dbReference type="FunFam" id="1.10.472.130:FF:000005">
    <property type="entry name" value="Dynein axonemal heavy chain 7"/>
    <property type="match status" value="1"/>
</dbReference>
<dbReference type="PANTHER" id="PTHR22878:SF66">
    <property type="entry name" value="DYNEIN AXONEMAL HEAVY CHAIN 7"/>
    <property type="match status" value="1"/>
</dbReference>
<evidence type="ECO:0000256" key="21">
    <source>
        <dbReference type="SAM" id="MobiDB-lite"/>
    </source>
</evidence>
<evidence type="ECO:0000256" key="10">
    <source>
        <dbReference type="ARBA" id="ARBA00023017"/>
    </source>
</evidence>
<dbReference type="InterPro" id="IPR043157">
    <property type="entry name" value="Dynein_AAA1S"/>
</dbReference>
<evidence type="ECO:0000256" key="11">
    <source>
        <dbReference type="ARBA" id="ARBA00023054"/>
    </source>
</evidence>
<dbReference type="FunFam" id="3.10.490.20:FF:000001">
    <property type="entry name" value="dynein heavy chain 7, axonemal"/>
    <property type="match status" value="1"/>
</dbReference>
<dbReference type="GO" id="GO:0005858">
    <property type="term" value="C:axonemal dynein complex"/>
    <property type="evidence" value="ECO:0007669"/>
    <property type="project" value="UniProtKB-ARBA"/>
</dbReference>
<dbReference type="Pfam" id="PF17852">
    <property type="entry name" value="Dynein_AAA_lid"/>
    <property type="match status" value="1"/>
</dbReference>
<dbReference type="FunFam" id="1.10.8.720:FF:000001">
    <property type="entry name" value="dynein heavy chain 7, axonemal"/>
    <property type="match status" value="1"/>
</dbReference>
<dbReference type="Proteomes" id="UP001153620">
    <property type="component" value="Chromosome 1"/>
</dbReference>
<evidence type="ECO:0000256" key="14">
    <source>
        <dbReference type="ARBA" id="ARBA00023212"/>
    </source>
</evidence>
<evidence type="ECO:0000313" key="23">
    <source>
        <dbReference type="EMBL" id="CAH1711103.1"/>
    </source>
</evidence>
<dbReference type="FunFam" id="1.10.8.1220:FF:000001">
    <property type="entry name" value="Dynein axonemal heavy chain 5"/>
    <property type="match status" value="1"/>
</dbReference>
<feature type="region of interest" description="Disordered" evidence="21">
    <location>
        <begin position="1795"/>
        <end position="1815"/>
    </location>
</feature>
<dbReference type="Pfam" id="PF17857">
    <property type="entry name" value="AAA_lid_1"/>
    <property type="match status" value="1"/>
</dbReference>
<keyword evidence="7" id="KW-0547">Nucleotide-binding</keyword>
<dbReference type="Pfam" id="PF12775">
    <property type="entry name" value="AAA_7"/>
    <property type="match status" value="1"/>
</dbReference>
<dbReference type="Gene3D" id="1.10.8.1220">
    <property type="match status" value="1"/>
</dbReference>
<dbReference type="GO" id="GO:0005524">
    <property type="term" value="F:ATP binding"/>
    <property type="evidence" value="ECO:0007669"/>
    <property type="project" value="UniProtKB-KW"/>
</dbReference>
<evidence type="ECO:0000256" key="8">
    <source>
        <dbReference type="ARBA" id="ARBA00022840"/>
    </source>
</evidence>
<dbReference type="Gene3D" id="1.10.8.710">
    <property type="match status" value="1"/>
</dbReference>
<keyword evidence="9" id="KW-0282">Flagellum</keyword>
<dbReference type="GO" id="GO:0051959">
    <property type="term" value="F:dynein light intermediate chain binding"/>
    <property type="evidence" value="ECO:0007669"/>
    <property type="project" value="InterPro"/>
</dbReference>
<feature type="compositionally biased region" description="Basic and acidic residues" evidence="21">
    <location>
        <begin position="1797"/>
        <end position="1815"/>
    </location>
</feature>
<reference evidence="23" key="1">
    <citation type="submission" date="2022-01" db="EMBL/GenBank/DDBJ databases">
        <authorList>
            <person name="King R."/>
        </authorList>
    </citation>
    <scope>NUCLEOTIDE SEQUENCE</scope>
</reference>
<evidence type="ECO:0000256" key="3">
    <source>
        <dbReference type="ARBA" id="ARBA00008887"/>
    </source>
</evidence>
<dbReference type="InterPro" id="IPR041228">
    <property type="entry name" value="Dynein_C"/>
</dbReference>
<evidence type="ECO:0000256" key="5">
    <source>
        <dbReference type="ARBA" id="ARBA00022701"/>
    </source>
</evidence>
<dbReference type="Pfam" id="PF12774">
    <property type="entry name" value="AAA_6"/>
    <property type="match status" value="1"/>
</dbReference>
<evidence type="ECO:0000256" key="20">
    <source>
        <dbReference type="SAM" id="Coils"/>
    </source>
</evidence>
<dbReference type="InterPro" id="IPR004273">
    <property type="entry name" value="Dynein_heavy_D6_P-loop"/>
</dbReference>
<dbReference type="SMART" id="SM00382">
    <property type="entry name" value="AAA"/>
    <property type="match status" value="2"/>
</dbReference>
<evidence type="ECO:0000259" key="22">
    <source>
        <dbReference type="SMART" id="SM00382"/>
    </source>
</evidence>
<evidence type="ECO:0000256" key="15">
    <source>
        <dbReference type="ARBA" id="ARBA00023273"/>
    </source>
</evidence>
<dbReference type="FunFam" id="1.20.58.1120:FF:000005">
    <property type="entry name" value="Dynein, axonemal, heavy chain 12"/>
    <property type="match status" value="1"/>
</dbReference>
<dbReference type="FunFam" id="1.20.920.20:FF:000006">
    <property type="entry name" value="Dynein, axonemal, heavy chain 6"/>
    <property type="match status" value="1"/>
</dbReference>
<evidence type="ECO:0000256" key="19">
    <source>
        <dbReference type="ARBA" id="ARBA00082102"/>
    </source>
</evidence>
<dbReference type="Gene3D" id="1.10.287.2620">
    <property type="match status" value="1"/>
</dbReference>
<keyword evidence="11 20" id="KW-0175">Coiled coil</keyword>
<dbReference type="FunFam" id="1.10.8.710:FF:000004">
    <property type="entry name" value="Dynein axonemal heavy chain 6"/>
    <property type="match status" value="1"/>
</dbReference>
<evidence type="ECO:0000313" key="24">
    <source>
        <dbReference type="Proteomes" id="UP001153620"/>
    </source>
</evidence>
<keyword evidence="24" id="KW-1185">Reference proteome</keyword>
<dbReference type="InterPro" id="IPR003593">
    <property type="entry name" value="AAA+_ATPase"/>
</dbReference>
<dbReference type="InterPro" id="IPR024317">
    <property type="entry name" value="Dynein_heavy_chain_D4_dom"/>
</dbReference>
<dbReference type="Pfam" id="PF18198">
    <property type="entry name" value="AAA_lid_11"/>
    <property type="match status" value="1"/>
</dbReference>
<dbReference type="InterPro" id="IPR041466">
    <property type="entry name" value="Dynein_AAA5_ext"/>
</dbReference>
<dbReference type="FunFam" id="1.10.287.2620:FF:000002">
    <property type="entry name" value="Dynein heavy chain 2, axonemal"/>
    <property type="match status" value="1"/>
</dbReference>
<dbReference type="InterPro" id="IPR041589">
    <property type="entry name" value="DNAH3_AAA_lid_1"/>
</dbReference>
<dbReference type="Gene3D" id="3.10.490.20">
    <property type="match status" value="1"/>
</dbReference>
<dbReference type="EMBL" id="OU895877">
    <property type="protein sequence ID" value="CAH1711103.1"/>
    <property type="molecule type" value="Genomic_DNA"/>
</dbReference>
<dbReference type="GO" id="GO:0005874">
    <property type="term" value="C:microtubule"/>
    <property type="evidence" value="ECO:0007669"/>
    <property type="project" value="UniProtKB-KW"/>
</dbReference>
<dbReference type="InterPro" id="IPR026983">
    <property type="entry name" value="DHC"/>
</dbReference>
<dbReference type="FunFam" id="3.40.50.300:FF:000362">
    <property type="entry name" value="Dynein, axonemal, heavy chain 6"/>
    <property type="match status" value="1"/>
</dbReference>
<dbReference type="Pfam" id="PF08393">
    <property type="entry name" value="DHC_N2"/>
    <property type="match status" value="1"/>
</dbReference>
<dbReference type="InterPro" id="IPR042219">
    <property type="entry name" value="AAA_lid_11_sf"/>
</dbReference>
<dbReference type="InterPro" id="IPR027417">
    <property type="entry name" value="P-loop_NTPase"/>
</dbReference>
<organism evidence="23 24">
    <name type="scientific">Chironomus riparius</name>
    <dbReference type="NCBI Taxonomy" id="315576"/>
    <lineage>
        <taxon>Eukaryota</taxon>
        <taxon>Metazoa</taxon>
        <taxon>Ecdysozoa</taxon>
        <taxon>Arthropoda</taxon>
        <taxon>Hexapoda</taxon>
        <taxon>Insecta</taxon>
        <taxon>Pterygota</taxon>
        <taxon>Neoptera</taxon>
        <taxon>Endopterygota</taxon>
        <taxon>Diptera</taxon>
        <taxon>Nematocera</taxon>
        <taxon>Chironomoidea</taxon>
        <taxon>Chironomidae</taxon>
        <taxon>Chironominae</taxon>
        <taxon>Chironomus</taxon>
    </lineage>
</organism>
<dbReference type="Pfam" id="PF03028">
    <property type="entry name" value="Dynein_heavy"/>
    <property type="match status" value="1"/>
</dbReference>
<keyword evidence="5" id="KW-0493">Microtubule</keyword>
<dbReference type="InterPro" id="IPR035699">
    <property type="entry name" value="AAA_6"/>
</dbReference>
<dbReference type="GO" id="GO:0031514">
    <property type="term" value="C:motile cilium"/>
    <property type="evidence" value="ECO:0007669"/>
    <property type="project" value="UniProtKB-SubCell"/>
</dbReference>
<keyword evidence="14" id="KW-0206">Cytoskeleton</keyword>
<dbReference type="Gene3D" id="1.20.1270.280">
    <property type="match status" value="1"/>
</dbReference>
<comment type="subcellular location">
    <subcellularLocation>
        <location evidence="1">Cell projection</location>
        <location evidence="1">Cilium</location>
        <location evidence="1">Flagellum</location>
    </subcellularLocation>
    <subcellularLocation>
        <location evidence="2">Cytoplasm</location>
        <location evidence="2">Cytoskeleton</location>
        <location evidence="2">Cilium axoneme</location>
    </subcellularLocation>
</comment>
<dbReference type="FunFam" id="1.20.140.100:FF:000004">
    <property type="entry name" value="Dynein axonemal heavy chain 6"/>
    <property type="match status" value="1"/>
</dbReference>
<dbReference type="InterPro" id="IPR013602">
    <property type="entry name" value="Dynein_heavy_linker"/>
</dbReference>
<dbReference type="InterPro" id="IPR043160">
    <property type="entry name" value="Dynein_C_barrel"/>
</dbReference>
<dbReference type="GO" id="GO:0008569">
    <property type="term" value="F:minus-end-directed microtubule motor activity"/>
    <property type="evidence" value="ECO:0007669"/>
    <property type="project" value="InterPro"/>
</dbReference>
<dbReference type="InterPro" id="IPR041658">
    <property type="entry name" value="AAA_lid_11"/>
</dbReference>
<evidence type="ECO:0000256" key="13">
    <source>
        <dbReference type="ARBA" id="ARBA00023175"/>
    </source>
</evidence>
<dbReference type="Gene3D" id="3.20.180.20">
    <property type="entry name" value="Dynein heavy chain, N-terminal domain 2"/>
    <property type="match status" value="1"/>
</dbReference>
<dbReference type="GO" id="GO:0045505">
    <property type="term" value="F:dynein intermediate chain binding"/>
    <property type="evidence" value="ECO:0007669"/>
    <property type="project" value="InterPro"/>
</dbReference>
<dbReference type="FunFam" id="3.40.50.300:FF:001328">
    <property type="entry name" value="Dynein heavy chain 6, axonemal"/>
    <property type="match status" value="1"/>
</dbReference>
<proteinExistence type="inferred from homology"/>
<dbReference type="Gene3D" id="1.10.472.130">
    <property type="match status" value="1"/>
</dbReference>
<dbReference type="FunFam" id="3.40.50.300:FF:000223">
    <property type="entry name" value="Dynein heavy chain 3, axonemal"/>
    <property type="match status" value="1"/>
</dbReference>
<evidence type="ECO:0000256" key="17">
    <source>
        <dbReference type="ARBA" id="ARBA00071816"/>
    </source>
</evidence>
<evidence type="ECO:0000256" key="1">
    <source>
        <dbReference type="ARBA" id="ARBA00004230"/>
    </source>
</evidence>